<feature type="compositionally biased region" description="Basic and acidic residues" evidence="1">
    <location>
        <begin position="1"/>
        <end position="16"/>
    </location>
</feature>
<dbReference type="EMBL" id="JAKZEL010000022">
    <property type="protein sequence ID" value="KAI4532482.1"/>
    <property type="molecule type" value="Genomic_DNA"/>
</dbReference>
<evidence type="ECO:0000313" key="2">
    <source>
        <dbReference type="EMBL" id="KAI4532482.1"/>
    </source>
</evidence>
<accession>A0AAD4Y338</accession>
<feature type="region of interest" description="Disordered" evidence="1">
    <location>
        <begin position="1"/>
        <end position="127"/>
    </location>
</feature>
<gene>
    <name evidence="2" type="ORF">MG293_017747</name>
</gene>
<dbReference type="Proteomes" id="UP001214576">
    <property type="component" value="Unassembled WGS sequence"/>
</dbReference>
<feature type="compositionally biased region" description="Polar residues" evidence="1">
    <location>
        <begin position="74"/>
        <end position="85"/>
    </location>
</feature>
<name>A0AAD4Y338_OVIAM</name>
<proteinExistence type="predicted"/>
<dbReference type="AlphaFoldDB" id="A0AAD4Y338"/>
<evidence type="ECO:0000256" key="1">
    <source>
        <dbReference type="SAM" id="MobiDB-lite"/>
    </source>
</evidence>
<feature type="compositionally biased region" description="Basic and acidic residues" evidence="1">
    <location>
        <begin position="44"/>
        <end position="57"/>
    </location>
</feature>
<sequence>MNESGKENSFHGDPGPKYDFLSPELSARLAPQNPGLGPTGGTRPDLHRQAPKADGEKGAQVFRFPEEPIHHSEQPPNLSGFTLPNSRKDGDARRQRCPLCQAKKYDPGRGNYKGKRRGVNTERGPGV</sequence>
<evidence type="ECO:0000313" key="3">
    <source>
        <dbReference type="Proteomes" id="UP001214576"/>
    </source>
</evidence>
<reference evidence="2" key="1">
    <citation type="submission" date="2022-03" db="EMBL/GenBank/DDBJ databases">
        <title>Genomic analyses of argali, domestic sheep and their hybrids provide insights into chromosomal evolution, heterosis and genetic basis of agronomic traits.</title>
        <authorList>
            <person name="Li M."/>
        </authorList>
    </citation>
    <scope>NUCLEOTIDE SEQUENCE</scope>
    <source>
        <strain evidence="2">CAU-MHL-2022a</strain>
        <tissue evidence="2">Skin</tissue>
    </source>
</reference>
<keyword evidence="3" id="KW-1185">Reference proteome</keyword>
<comment type="caution">
    <text evidence="2">The sequence shown here is derived from an EMBL/GenBank/DDBJ whole genome shotgun (WGS) entry which is preliminary data.</text>
</comment>
<protein>
    <submittedName>
        <fullName evidence="2">Uncharacterized protein</fullName>
    </submittedName>
</protein>
<organism evidence="2 3">
    <name type="scientific">Ovis ammon polii</name>
    <dbReference type="NCBI Taxonomy" id="230172"/>
    <lineage>
        <taxon>Eukaryota</taxon>
        <taxon>Metazoa</taxon>
        <taxon>Chordata</taxon>
        <taxon>Craniata</taxon>
        <taxon>Vertebrata</taxon>
        <taxon>Euteleostomi</taxon>
        <taxon>Mammalia</taxon>
        <taxon>Eutheria</taxon>
        <taxon>Laurasiatheria</taxon>
        <taxon>Artiodactyla</taxon>
        <taxon>Ruminantia</taxon>
        <taxon>Pecora</taxon>
        <taxon>Bovidae</taxon>
        <taxon>Caprinae</taxon>
        <taxon>Ovis</taxon>
    </lineage>
</organism>
<feature type="compositionally biased region" description="Basic and acidic residues" evidence="1">
    <location>
        <begin position="64"/>
        <end position="73"/>
    </location>
</feature>